<proteinExistence type="predicted"/>
<dbReference type="AlphaFoldDB" id="A0A398CQY3"/>
<sequence length="200" mass="22118">MFHKVRFPFHLPDRAKFCYNKTASFPPICQIFFAVSTTHDAIDKMFYNGIVIAFKGAATMVLQRIRNEQGTTLIQVLGATIILTMIILAFVSLSQFTTASNKDTDRRDQALLIAEQIVNEIRASTTTTYTTGNLTPWSDNTYSYKIIKTALTNGNEPSLSAKIITESGVSVRNQVSVQSIMLDGTGTVPQLLTVNVSWKG</sequence>
<keyword evidence="3" id="KW-1185">Reference proteome</keyword>
<dbReference type="EMBL" id="QXJM01000040">
    <property type="protein sequence ID" value="RIE01344.1"/>
    <property type="molecule type" value="Genomic_DNA"/>
</dbReference>
<keyword evidence="1" id="KW-1133">Transmembrane helix</keyword>
<evidence type="ECO:0000313" key="3">
    <source>
        <dbReference type="Proteomes" id="UP000266340"/>
    </source>
</evidence>
<evidence type="ECO:0000313" key="2">
    <source>
        <dbReference type="EMBL" id="RIE01344.1"/>
    </source>
</evidence>
<keyword evidence="1" id="KW-0472">Membrane</keyword>
<dbReference type="Proteomes" id="UP000266340">
    <property type="component" value="Unassembled WGS sequence"/>
</dbReference>
<name>A0A398CQY3_9BACL</name>
<comment type="caution">
    <text evidence="2">The sequence shown here is derived from an EMBL/GenBank/DDBJ whole genome shotgun (WGS) entry which is preliminary data.</text>
</comment>
<accession>A0A398CQY3</accession>
<keyword evidence="1" id="KW-0812">Transmembrane</keyword>
<gene>
    <name evidence="2" type="ORF">D3H35_23515</name>
</gene>
<organism evidence="2 3">
    <name type="scientific">Cohnella faecalis</name>
    <dbReference type="NCBI Taxonomy" id="2315694"/>
    <lineage>
        <taxon>Bacteria</taxon>
        <taxon>Bacillati</taxon>
        <taxon>Bacillota</taxon>
        <taxon>Bacilli</taxon>
        <taxon>Bacillales</taxon>
        <taxon>Paenibacillaceae</taxon>
        <taxon>Cohnella</taxon>
    </lineage>
</organism>
<evidence type="ECO:0000256" key="1">
    <source>
        <dbReference type="SAM" id="Phobius"/>
    </source>
</evidence>
<feature type="transmembrane region" description="Helical" evidence="1">
    <location>
        <begin position="45"/>
        <end position="62"/>
    </location>
</feature>
<reference evidence="2 3" key="1">
    <citation type="submission" date="2018-09" db="EMBL/GenBank/DDBJ databases">
        <title>Cohnella cavernae sp. nov., isolated from a karst cave.</title>
        <authorList>
            <person name="Zhu H."/>
        </authorList>
    </citation>
    <scope>NUCLEOTIDE SEQUENCE [LARGE SCALE GENOMIC DNA]</scope>
    <source>
        <strain evidence="2 3">K2E09-144</strain>
    </source>
</reference>
<feature type="transmembrane region" description="Helical" evidence="1">
    <location>
        <begin position="74"/>
        <end position="93"/>
    </location>
</feature>
<protein>
    <submittedName>
        <fullName evidence="2">Uncharacterized protein</fullName>
    </submittedName>
</protein>